<evidence type="ECO:0000313" key="2">
    <source>
        <dbReference type="EMBL" id="SUE16773.1"/>
    </source>
</evidence>
<dbReference type="GO" id="GO:0005737">
    <property type="term" value="C:cytoplasm"/>
    <property type="evidence" value="ECO:0007669"/>
    <property type="project" value="TreeGrafter"/>
</dbReference>
<feature type="domain" description="N-acetyltransferase" evidence="1">
    <location>
        <begin position="8"/>
        <end position="174"/>
    </location>
</feature>
<name>A0A379M589_9NOCA</name>
<evidence type="ECO:0000313" key="3">
    <source>
        <dbReference type="Proteomes" id="UP000254569"/>
    </source>
</evidence>
<dbReference type="PROSITE" id="PS51186">
    <property type="entry name" value="GNAT"/>
    <property type="match status" value="1"/>
</dbReference>
<dbReference type="InterPro" id="IPR000182">
    <property type="entry name" value="GNAT_dom"/>
</dbReference>
<dbReference type="InterPro" id="IPR051908">
    <property type="entry name" value="Ribosomal_N-acetyltransferase"/>
</dbReference>
<keyword evidence="3" id="KW-1185">Reference proteome</keyword>
<accession>A0A379M589</accession>
<dbReference type="GO" id="GO:0008999">
    <property type="term" value="F:protein-N-terminal-alanine acetyltransferase activity"/>
    <property type="evidence" value="ECO:0007669"/>
    <property type="project" value="TreeGrafter"/>
</dbReference>
<dbReference type="PANTHER" id="PTHR43441:SF10">
    <property type="entry name" value="ACETYLTRANSFERASE"/>
    <property type="match status" value="1"/>
</dbReference>
<dbReference type="GO" id="GO:1990189">
    <property type="term" value="F:protein N-terminal-serine acetyltransferase activity"/>
    <property type="evidence" value="ECO:0007669"/>
    <property type="project" value="TreeGrafter"/>
</dbReference>
<dbReference type="AlphaFoldDB" id="A0A379M589"/>
<dbReference type="Gene3D" id="3.40.630.30">
    <property type="match status" value="1"/>
</dbReference>
<keyword evidence="2" id="KW-0012">Acyltransferase</keyword>
<evidence type="ECO:0000259" key="1">
    <source>
        <dbReference type="PROSITE" id="PS51186"/>
    </source>
</evidence>
<dbReference type="EMBL" id="UGVI01000001">
    <property type="protein sequence ID" value="SUE16773.1"/>
    <property type="molecule type" value="Genomic_DNA"/>
</dbReference>
<dbReference type="EC" id="2.3.1.-" evidence="2"/>
<reference evidence="2 3" key="1">
    <citation type="submission" date="2018-06" db="EMBL/GenBank/DDBJ databases">
        <authorList>
            <consortium name="Pathogen Informatics"/>
            <person name="Doyle S."/>
        </authorList>
    </citation>
    <scope>NUCLEOTIDE SEQUENCE [LARGE SCALE GENOMIC DNA]</scope>
    <source>
        <strain evidence="2 3">NCTC13296</strain>
    </source>
</reference>
<dbReference type="Pfam" id="PF13302">
    <property type="entry name" value="Acetyltransf_3"/>
    <property type="match status" value="1"/>
</dbReference>
<sequence length="194" mass="21185">MTRKFGDMEIRTLTDDVVVLSPPRSADVDAITEACRDPLIARWTTVPSPYTRPDARHFVEDIVPAKWENGFPDWAIRSAADGALCGMVGFVPRESADPEIGYWIAPAARRRSLATAAVRLACGFAFAPDGLNVRRVAWRAFVGNRASAAVARRVGFRYEGIVRNGLVQRGVPRDVWVAGLSADDPPGPVDGWPL</sequence>
<dbReference type="InterPro" id="IPR016181">
    <property type="entry name" value="Acyl_CoA_acyltransferase"/>
</dbReference>
<keyword evidence="2" id="KW-0808">Transferase</keyword>
<gene>
    <name evidence="2" type="primary">ydaF_1</name>
    <name evidence="2" type="ORF">NCTC13296_03666</name>
</gene>
<dbReference type="Proteomes" id="UP000254569">
    <property type="component" value="Unassembled WGS sequence"/>
</dbReference>
<proteinExistence type="predicted"/>
<protein>
    <submittedName>
        <fullName evidence="2">Acetyltransferase</fullName>
        <ecNumber evidence="2">2.3.1.-</ecNumber>
    </submittedName>
</protein>
<organism evidence="2 3">
    <name type="scientific">Rhodococcus gordoniae</name>
    <dbReference type="NCBI Taxonomy" id="223392"/>
    <lineage>
        <taxon>Bacteria</taxon>
        <taxon>Bacillati</taxon>
        <taxon>Actinomycetota</taxon>
        <taxon>Actinomycetes</taxon>
        <taxon>Mycobacteriales</taxon>
        <taxon>Nocardiaceae</taxon>
        <taxon>Rhodococcus</taxon>
    </lineage>
</organism>
<dbReference type="PANTHER" id="PTHR43441">
    <property type="entry name" value="RIBOSOMAL-PROTEIN-SERINE ACETYLTRANSFERASE"/>
    <property type="match status" value="1"/>
</dbReference>
<dbReference type="SUPFAM" id="SSF55729">
    <property type="entry name" value="Acyl-CoA N-acyltransferases (Nat)"/>
    <property type="match status" value="1"/>
</dbReference>